<protein>
    <recommendedName>
        <fullName evidence="3">DUF4861 domain-containing protein</fullName>
    </recommendedName>
</protein>
<keyword evidence="2" id="KW-1185">Reference proteome</keyword>
<proteinExistence type="predicted"/>
<sequence length="396" mass="45140">MTMKHKHLNIYACLLVGLIISYSCSQKEKRFSIIVKNTLDIERTFEVVELTKDFLKVEDLSTLGIQDEGTGKLQVTQTVDNDGDGIMDQILFQPEMAANSEKTFNIVAVTDTEKPKAPELCYSRFVPERTDDYAWENNKVAFRVYGPNAQFRYENNLKEPTLSSGVDAWLKRVPYPIINKWYKKYTEKTGTYHKDTGEGLDNFHVGASRGVGGIAVKVDSSYYYSKNYVKYKTITTGPLRTSFYLEYEDWDAAGNTIKESRVMSLDLGNNLTRFIISLEGANTIYSGLTLHDRKGNVSGDSDEGWVSYWETLEESEIGTGIIAKKSTFLDFETYDSNIKDLSNVYAHLKVENNQVVYYAGFGWKASGQFKSKEEWEDYLVVFSRRINNPLIVELVP</sequence>
<dbReference type="Proteomes" id="UP000182544">
    <property type="component" value="Unassembled WGS sequence"/>
</dbReference>
<name>A0A1K2ICK0_9FLAO</name>
<dbReference type="STRING" id="369401.SAMN05428642_101280"/>
<dbReference type="AlphaFoldDB" id="A0A1K2ICK0"/>
<dbReference type="Pfam" id="PF16153">
    <property type="entry name" value="DUF4861"/>
    <property type="match status" value="1"/>
</dbReference>
<accession>A0A1K2ICK0</accession>
<evidence type="ECO:0008006" key="3">
    <source>
        <dbReference type="Google" id="ProtNLM"/>
    </source>
</evidence>
<dbReference type="InterPro" id="IPR032342">
    <property type="entry name" value="DUF4861"/>
</dbReference>
<evidence type="ECO:0000313" key="1">
    <source>
        <dbReference type="EMBL" id="SFZ89443.1"/>
    </source>
</evidence>
<dbReference type="EMBL" id="FPKV01000001">
    <property type="protein sequence ID" value="SFZ89443.1"/>
    <property type="molecule type" value="Genomic_DNA"/>
</dbReference>
<organism evidence="1 2">
    <name type="scientific">Flaviramulus basaltis</name>
    <dbReference type="NCBI Taxonomy" id="369401"/>
    <lineage>
        <taxon>Bacteria</taxon>
        <taxon>Pseudomonadati</taxon>
        <taxon>Bacteroidota</taxon>
        <taxon>Flavobacteriia</taxon>
        <taxon>Flavobacteriales</taxon>
        <taxon>Flavobacteriaceae</taxon>
        <taxon>Flaviramulus</taxon>
    </lineage>
</organism>
<gene>
    <name evidence="1" type="ORF">SAMN05428642_101280</name>
</gene>
<reference evidence="1 2" key="1">
    <citation type="submission" date="2016-10" db="EMBL/GenBank/DDBJ databases">
        <authorList>
            <person name="de Groot N.N."/>
        </authorList>
    </citation>
    <scope>NUCLEOTIDE SEQUENCE [LARGE SCALE GENOMIC DNA]</scope>
    <source>
        <strain evidence="1 2">DSM 18180</strain>
    </source>
</reference>
<evidence type="ECO:0000313" key="2">
    <source>
        <dbReference type="Proteomes" id="UP000182544"/>
    </source>
</evidence>
<dbReference type="PROSITE" id="PS51257">
    <property type="entry name" value="PROKAR_LIPOPROTEIN"/>
    <property type="match status" value="1"/>
</dbReference>